<accession>A0A7J0H3W6</accession>
<evidence type="ECO:0000313" key="2">
    <source>
        <dbReference type="EMBL" id="GFZ17715.1"/>
    </source>
</evidence>
<proteinExistence type="predicted"/>
<feature type="domain" description="NADP-dependent oxidoreductase" evidence="1">
    <location>
        <begin position="20"/>
        <end position="74"/>
    </location>
</feature>
<dbReference type="PANTHER" id="PTHR43147:SF2">
    <property type="entry name" value="NADP-DEPENDENT OXIDOREDUCTASE DOMAIN-CONTAINING PROTEIN"/>
    <property type="match status" value="1"/>
</dbReference>
<dbReference type="PANTHER" id="PTHR43147">
    <property type="entry name" value="PROTEIN TAS"/>
    <property type="match status" value="1"/>
</dbReference>
<keyword evidence="3" id="KW-1185">Reference proteome</keyword>
<dbReference type="InterPro" id="IPR036812">
    <property type="entry name" value="NAD(P)_OxRdtase_dom_sf"/>
</dbReference>
<name>A0A7J0H3W6_9ERIC</name>
<protein>
    <submittedName>
        <fullName evidence="2">NAD(P)-linked oxidoreductase superfamily protein</fullName>
    </submittedName>
</protein>
<dbReference type="OrthoDB" id="962074at2759"/>
<dbReference type="EMBL" id="BJWL01000026">
    <property type="protein sequence ID" value="GFZ17715.1"/>
    <property type="molecule type" value="Genomic_DNA"/>
</dbReference>
<evidence type="ECO:0000259" key="1">
    <source>
        <dbReference type="Pfam" id="PF00248"/>
    </source>
</evidence>
<gene>
    <name evidence="2" type="ORF">Acr_26g0009850</name>
</gene>
<dbReference type="InterPro" id="IPR023210">
    <property type="entry name" value="NADP_OxRdtase_dom"/>
</dbReference>
<dbReference type="Proteomes" id="UP000585474">
    <property type="component" value="Unassembled WGS sequence"/>
</dbReference>
<dbReference type="SUPFAM" id="SSF51430">
    <property type="entry name" value="NAD(P)-linked oxidoreductase"/>
    <property type="match status" value="1"/>
</dbReference>
<reference evidence="2 3" key="1">
    <citation type="submission" date="2019-07" db="EMBL/GenBank/DDBJ databases">
        <title>De Novo Assembly of kiwifruit Actinidia rufa.</title>
        <authorList>
            <person name="Sugita-Konishi S."/>
            <person name="Sato K."/>
            <person name="Mori E."/>
            <person name="Abe Y."/>
            <person name="Kisaki G."/>
            <person name="Hamano K."/>
            <person name="Suezawa K."/>
            <person name="Otani M."/>
            <person name="Fukuda T."/>
            <person name="Manabe T."/>
            <person name="Gomi K."/>
            <person name="Tabuchi M."/>
            <person name="Akimitsu K."/>
            <person name="Kataoka I."/>
        </authorList>
    </citation>
    <scope>NUCLEOTIDE SEQUENCE [LARGE SCALE GENOMIC DNA]</scope>
    <source>
        <strain evidence="3">cv. Fuchu</strain>
    </source>
</reference>
<dbReference type="Pfam" id="PF00248">
    <property type="entry name" value="Aldo_ket_red"/>
    <property type="match status" value="1"/>
</dbReference>
<dbReference type="AlphaFoldDB" id="A0A7J0H3W6"/>
<comment type="caution">
    <text evidence="2">The sequence shown here is derived from an EMBL/GenBank/DDBJ whole genome shotgun (WGS) entry which is preliminary data.</text>
</comment>
<evidence type="ECO:0000313" key="3">
    <source>
        <dbReference type="Proteomes" id="UP000585474"/>
    </source>
</evidence>
<organism evidence="2 3">
    <name type="scientific">Actinidia rufa</name>
    <dbReference type="NCBI Taxonomy" id="165716"/>
    <lineage>
        <taxon>Eukaryota</taxon>
        <taxon>Viridiplantae</taxon>
        <taxon>Streptophyta</taxon>
        <taxon>Embryophyta</taxon>
        <taxon>Tracheophyta</taxon>
        <taxon>Spermatophyta</taxon>
        <taxon>Magnoliopsida</taxon>
        <taxon>eudicotyledons</taxon>
        <taxon>Gunneridae</taxon>
        <taxon>Pentapetalae</taxon>
        <taxon>asterids</taxon>
        <taxon>Ericales</taxon>
        <taxon>Actinidiaceae</taxon>
        <taxon>Actinidia</taxon>
    </lineage>
</organism>
<dbReference type="Gene3D" id="3.20.20.100">
    <property type="entry name" value="NADP-dependent oxidoreductase domain"/>
    <property type="match status" value="1"/>
</dbReference>
<sequence length="170" mass="18943">MTVVRYTIRQTKPISIGGHRGKIKTVALTNFDTERLQIILEKGIPVVSNQVQHSIVDMRPQQQMAELCQHTGVRNCDGWIIIEKFLDTNLSIPFAGPSLNTPSLQKYKRPAVAGSMVGVRLGLAEHIKDSNAVFSLVLDEEDVSSILEVQKKGKDLMRIIGDCGDEYRRA</sequence>